<keyword evidence="11 14" id="KW-0503">Monooxygenase</keyword>
<evidence type="ECO:0000256" key="11">
    <source>
        <dbReference type="ARBA" id="ARBA00023033"/>
    </source>
</evidence>
<gene>
    <name evidence="15" type="ORF">M413DRAFT_440842</name>
</gene>
<keyword evidence="8" id="KW-1133">Transmembrane helix</keyword>
<dbReference type="PANTHER" id="PTHR24305">
    <property type="entry name" value="CYTOCHROME P450"/>
    <property type="match status" value="1"/>
</dbReference>
<feature type="binding site" description="axial binding residue" evidence="13">
    <location>
        <position position="453"/>
    </location>
    <ligand>
        <name>heme</name>
        <dbReference type="ChEBI" id="CHEBI:30413"/>
    </ligand>
    <ligandPart>
        <name>Fe</name>
        <dbReference type="ChEBI" id="CHEBI:18248"/>
    </ligandPart>
</feature>
<evidence type="ECO:0008006" key="17">
    <source>
        <dbReference type="Google" id="ProtNLM"/>
    </source>
</evidence>
<keyword evidence="7 13" id="KW-0479">Metal-binding</keyword>
<dbReference type="PRINTS" id="PR00463">
    <property type="entry name" value="EP450I"/>
</dbReference>
<keyword evidence="10 13" id="KW-0408">Iron</keyword>
<evidence type="ECO:0000256" key="6">
    <source>
        <dbReference type="ARBA" id="ARBA00022692"/>
    </source>
</evidence>
<dbReference type="Proteomes" id="UP000053424">
    <property type="component" value="Unassembled WGS sequence"/>
</dbReference>
<keyword evidence="9 14" id="KW-0560">Oxidoreductase</keyword>
<evidence type="ECO:0000256" key="2">
    <source>
        <dbReference type="ARBA" id="ARBA00004370"/>
    </source>
</evidence>
<dbReference type="InterPro" id="IPR001128">
    <property type="entry name" value="Cyt_P450"/>
</dbReference>
<dbReference type="GO" id="GO:0005506">
    <property type="term" value="F:iron ion binding"/>
    <property type="evidence" value="ECO:0007669"/>
    <property type="project" value="InterPro"/>
</dbReference>
<dbReference type="PANTHER" id="PTHR24305:SF166">
    <property type="entry name" value="CYTOCHROME P450 12A4, MITOCHONDRIAL-RELATED"/>
    <property type="match status" value="1"/>
</dbReference>
<evidence type="ECO:0000256" key="8">
    <source>
        <dbReference type="ARBA" id="ARBA00022989"/>
    </source>
</evidence>
<dbReference type="OrthoDB" id="1470350at2759"/>
<evidence type="ECO:0000256" key="12">
    <source>
        <dbReference type="ARBA" id="ARBA00023136"/>
    </source>
</evidence>
<reference evidence="16" key="2">
    <citation type="submission" date="2015-01" db="EMBL/GenBank/DDBJ databases">
        <title>Evolutionary Origins and Diversification of the Mycorrhizal Mutualists.</title>
        <authorList>
            <consortium name="DOE Joint Genome Institute"/>
            <consortium name="Mycorrhizal Genomics Consortium"/>
            <person name="Kohler A."/>
            <person name="Kuo A."/>
            <person name="Nagy L.G."/>
            <person name="Floudas D."/>
            <person name="Copeland A."/>
            <person name="Barry K.W."/>
            <person name="Cichocki N."/>
            <person name="Veneault-Fourrey C."/>
            <person name="LaButti K."/>
            <person name="Lindquist E.A."/>
            <person name="Lipzen A."/>
            <person name="Lundell T."/>
            <person name="Morin E."/>
            <person name="Murat C."/>
            <person name="Riley R."/>
            <person name="Ohm R."/>
            <person name="Sun H."/>
            <person name="Tunlid A."/>
            <person name="Henrissat B."/>
            <person name="Grigoriev I.V."/>
            <person name="Hibbett D.S."/>
            <person name="Martin F."/>
        </authorList>
    </citation>
    <scope>NUCLEOTIDE SEQUENCE [LARGE SCALE GENOMIC DNA]</scope>
    <source>
        <strain evidence="16">h7</strain>
    </source>
</reference>
<protein>
    <recommendedName>
        <fullName evidence="17">Cytochrome P450</fullName>
    </recommendedName>
</protein>
<proteinExistence type="inferred from homology"/>
<sequence length="518" mass="58633">MSLSMDGVLKATGCFFLFCWSYSFLKGLQAVNYAAGYRPMFSPITLVGAMLPMTWWNLGLNWTWKHRKTAYFNQKYDIISMVPWLHGQPSYYTGSLEVAQQLLSNEGRLNKPRKLSSPFLLWGENVFSANHDDWKRHRRILAPAFNTKTYAMVLEQTRNIYRDMVESEGWEGKSAITIDSAAGLTLRTAFLVIVRCGFGMSLKWVTDDEENVGDTNVGHALKVVLDTTILRLLLPSWMYQLPIQKLRTIDQTWRSFAKFMRKSVQSRYEELAGNPQLLDTSDDVFTRLVSAIDGEGKNKLDMDEVIGNTFVLMFAGHETTAVTLAATLAYLALYPNEQQKAHSEIVSIISHRDPTLEDLPKLTHTLACFQEALRLYPAGQTLTRETAEDIHVKVSNPSASTMVLPKGSLMMIDMIGIHRNPRAFPVPDEFRPSRWYGISDPDVTMFGIGPRACIGRKFSQTEALTFLSLFLREWKVEPALQNGETFAQYEERVMSKAGHVGLSFGITKPIGLVLKRRA</sequence>
<keyword evidence="12" id="KW-0472">Membrane</keyword>
<evidence type="ECO:0000256" key="1">
    <source>
        <dbReference type="ARBA" id="ARBA00001971"/>
    </source>
</evidence>
<dbReference type="InterPro" id="IPR036396">
    <property type="entry name" value="Cyt_P450_sf"/>
</dbReference>
<dbReference type="Pfam" id="PF00067">
    <property type="entry name" value="p450"/>
    <property type="match status" value="1"/>
</dbReference>
<organism evidence="15 16">
    <name type="scientific">Hebeloma cylindrosporum</name>
    <dbReference type="NCBI Taxonomy" id="76867"/>
    <lineage>
        <taxon>Eukaryota</taxon>
        <taxon>Fungi</taxon>
        <taxon>Dikarya</taxon>
        <taxon>Basidiomycota</taxon>
        <taxon>Agaricomycotina</taxon>
        <taxon>Agaricomycetes</taxon>
        <taxon>Agaricomycetidae</taxon>
        <taxon>Agaricales</taxon>
        <taxon>Agaricineae</taxon>
        <taxon>Hymenogastraceae</taxon>
        <taxon>Hebeloma</taxon>
    </lineage>
</organism>
<dbReference type="GO" id="GO:0004497">
    <property type="term" value="F:monooxygenase activity"/>
    <property type="evidence" value="ECO:0007669"/>
    <property type="project" value="UniProtKB-KW"/>
</dbReference>
<dbReference type="AlphaFoldDB" id="A0A0C3CNZ1"/>
<dbReference type="HOGENOM" id="CLU_001570_25_0_1"/>
<comment type="similarity">
    <text evidence="4 14">Belongs to the cytochrome P450 family.</text>
</comment>
<dbReference type="PRINTS" id="PR00385">
    <property type="entry name" value="P450"/>
</dbReference>
<keyword evidence="16" id="KW-1185">Reference proteome</keyword>
<keyword evidence="5 13" id="KW-0349">Heme</keyword>
<dbReference type="InterPro" id="IPR050121">
    <property type="entry name" value="Cytochrome_P450_monoxygenase"/>
</dbReference>
<dbReference type="Gene3D" id="1.10.630.10">
    <property type="entry name" value="Cytochrome P450"/>
    <property type="match status" value="1"/>
</dbReference>
<evidence type="ECO:0000313" key="15">
    <source>
        <dbReference type="EMBL" id="KIM45804.1"/>
    </source>
</evidence>
<dbReference type="EMBL" id="KN831771">
    <property type="protein sequence ID" value="KIM45804.1"/>
    <property type="molecule type" value="Genomic_DNA"/>
</dbReference>
<dbReference type="InterPro" id="IPR017972">
    <property type="entry name" value="Cyt_P450_CS"/>
</dbReference>
<evidence type="ECO:0000256" key="5">
    <source>
        <dbReference type="ARBA" id="ARBA00022617"/>
    </source>
</evidence>
<name>A0A0C3CNZ1_HEBCY</name>
<evidence type="ECO:0000256" key="13">
    <source>
        <dbReference type="PIRSR" id="PIRSR602401-1"/>
    </source>
</evidence>
<evidence type="ECO:0000256" key="10">
    <source>
        <dbReference type="ARBA" id="ARBA00023004"/>
    </source>
</evidence>
<evidence type="ECO:0000256" key="9">
    <source>
        <dbReference type="ARBA" id="ARBA00023002"/>
    </source>
</evidence>
<evidence type="ECO:0000256" key="7">
    <source>
        <dbReference type="ARBA" id="ARBA00022723"/>
    </source>
</evidence>
<evidence type="ECO:0000256" key="3">
    <source>
        <dbReference type="ARBA" id="ARBA00004721"/>
    </source>
</evidence>
<comment type="pathway">
    <text evidence="3">Secondary metabolite biosynthesis; terpenoid biosynthesis.</text>
</comment>
<dbReference type="InterPro" id="IPR002401">
    <property type="entry name" value="Cyt_P450_E_grp-I"/>
</dbReference>
<dbReference type="GO" id="GO:0016705">
    <property type="term" value="F:oxidoreductase activity, acting on paired donors, with incorporation or reduction of molecular oxygen"/>
    <property type="evidence" value="ECO:0007669"/>
    <property type="project" value="InterPro"/>
</dbReference>
<keyword evidence="6" id="KW-0812">Transmembrane</keyword>
<dbReference type="GO" id="GO:0016020">
    <property type="term" value="C:membrane"/>
    <property type="evidence" value="ECO:0007669"/>
    <property type="project" value="UniProtKB-SubCell"/>
</dbReference>
<dbReference type="PROSITE" id="PS00086">
    <property type="entry name" value="CYTOCHROME_P450"/>
    <property type="match status" value="1"/>
</dbReference>
<comment type="cofactor">
    <cofactor evidence="1 13">
        <name>heme</name>
        <dbReference type="ChEBI" id="CHEBI:30413"/>
    </cofactor>
</comment>
<comment type="subcellular location">
    <subcellularLocation>
        <location evidence="2">Membrane</location>
    </subcellularLocation>
</comment>
<evidence type="ECO:0000313" key="16">
    <source>
        <dbReference type="Proteomes" id="UP000053424"/>
    </source>
</evidence>
<evidence type="ECO:0000256" key="14">
    <source>
        <dbReference type="RuleBase" id="RU000461"/>
    </source>
</evidence>
<evidence type="ECO:0000256" key="4">
    <source>
        <dbReference type="ARBA" id="ARBA00010617"/>
    </source>
</evidence>
<dbReference type="GO" id="GO:0020037">
    <property type="term" value="F:heme binding"/>
    <property type="evidence" value="ECO:0007669"/>
    <property type="project" value="InterPro"/>
</dbReference>
<accession>A0A0C3CNZ1</accession>
<dbReference type="STRING" id="686832.A0A0C3CNZ1"/>
<reference evidence="15 16" key="1">
    <citation type="submission" date="2014-04" db="EMBL/GenBank/DDBJ databases">
        <authorList>
            <consortium name="DOE Joint Genome Institute"/>
            <person name="Kuo A."/>
            <person name="Gay G."/>
            <person name="Dore J."/>
            <person name="Kohler A."/>
            <person name="Nagy L.G."/>
            <person name="Floudas D."/>
            <person name="Copeland A."/>
            <person name="Barry K.W."/>
            <person name="Cichocki N."/>
            <person name="Veneault-Fourrey C."/>
            <person name="LaButti K."/>
            <person name="Lindquist E.A."/>
            <person name="Lipzen A."/>
            <person name="Lundell T."/>
            <person name="Morin E."/>
            <person name="Murat C."/>
            <person name="Sun H."/>
            <person name="Tunlid A."/>
            <person name="Henrissat B."/>
            <person name="Grigoriev I.V."/>
            <person name="Hibbett D.S."/>
            <person name="Martin F."/>
            <person name="Nordberg H.P."/>
            <person name="Cantor M.N."/>
            <person name="Hua S.X."/>
        </authorList>
    </citation>
    <scope>NUCLEOTIDE SEQUENCE [LARGE SCALE GENOMIC DNA]</scope>
    <source>
        <strain evidence="16">h7</strain>
    </source>
</reference>
<dbReference type="SUPFAM" id="SSF48264">
    <property type="entry name" value="Cytochrome P450"/>
    <property type="match status" value="1"/>
</dbReference>